<evidence type="ECO:0000256" key="3">
    <source>
        <dbReference type="SAM" id="SignalP"/>
    </source>
</evidence>
<keyword evidence="5" id="KW-1185">Reference proteome</keyword>
<feature type="signal peptide" evidence="3">
    <location>
        <begin position="1"/>
        <end position="24"/>
    </location>
</feature>
<dbReference type="PROSITE" id="PS51257">
    <property type="entry name" value="PROKAR_LIPOPROTEIN"/>
    <property type="match status" value="1"/>
</dbReference>
<evidence type="ECO:0000256" key="1">
    <source>
        <dbReference type="SAM" id="MobiDB-lite"/>
    </source>
</evidence>
<organism evidence="4 5">
    <name type="scientific">Paraglomus occultum</name>
    <dbReference type="NCBI Taxonomy" id="144539"/>
    <lineage>
        <taxon>Eukaryota</taxon>
        <taxon>Fungi</taxon>
        <taxon>Fungi incertae sedis</taxon>
        <taxon>Mucoromycota</taxon>
        <taxon>Glomeromycotina</taxon>
        <taxon>Glomeromycetes</taxon>
        <taxon>Paraglomerales</taxon>
        <taxon>Paraglomeraceae</taxon>
        <taxon>Paraglomus</taxon>
    </lineage>
</organism>
<name>A0A9N9D2M8_9GLOM</name>
<dbReference type="OrthoDB" id="2420894at2759"/>
<sequence>MANRYSVPLLSALIFLSCFTCIHSADLTFNEPGFDETIVLASKVECSDGTLVLRFGKADPGDAYCFAPEMQYRIIRPDGSVATLPLNFTFPAASRCSYYLDTTNEADGIRMYSMPYNRLFITYVDATTYTDVSTYVDKGILVSFNGDIIGDPIIFGTAYNYVGDKGPTAKAGALIRNIGNVNEFLFVQEAAGDGVSVYYKWQRFTEPNAEGIITPIDQRVVVQEPTLGQLWSTTFATRDGGYALVGAYTVVDDTAADKKPKKAPPVPAIAPVDIRTRCEVTFFRPLTNDTIGPFLIYQTSVAKAWVDPMDCSNSALGVGYLCVATVEIPIGKTQNSLVYYQAVRFLSSGSVTETRTLPVDPKAPPGSVDVRSMPFGGYMLVEAPMNAKQTQYIVTSQLLNDDGTVSNKALNIPQPLVFNVINNVVIDVFFPNNSWGFVSRPTATTFRLTEYDIPKLWNDDVVGLDNPNIRAIWPLINGSISPNDKVNVSYNVPIIFSTQSLSVYQVNPNSNDSSGDYLRQRCSARDLSCNILIQNDTIEFTPLSSTFNTPGVQYYVAIDSDYVKQSNISEAVPGILNRQWQFQASVDSGTFSDSVTGLLRLNLDESQHFDSLNNDGKSAFFDDLTNALVDIIPVEPSRLTTSKLFQTTTVGTDDLVLISYTIKKTTDQNQRSANDLANDLDTLVKYKSITPVGMNNSTKFLDETYGFQRTQNLWDKYKTRLLILFLALLVVLVLFILARIRNNEGHNWAIIQIALIILDTTLDILFLADHGRDIHSLYLPSVIFLVVPIGFNAISAFLIFNYEHEHNSSFLKWSNRNVKLAPTFTVLAGADIEMLNVLASGLAGLNLFSAPFSRRALRWIFWVSTVNVIIEDIPQVIIQIIYKTRTVSYDIVPFLTLITSCVVLLVNLLGKVYFVVHYIRHREFRYSVPVRIMERETTDSVEEKAATEDYVPTPRTSQDEDRFTTTGSDEQSQEYR</sequence>
<feature type="chain" id="PRO_5040471546" evidence="3">
    <location>
        <begin position="25"/>
        <end position="976"/>
    </location>
</feature>
<dbReference type="Proteomes" id="UP000789572">
    <property type="component" value="Unassembled WGS sequence"/>
</dbReference>
<dbReference type="AlphaFoldDB" id="A0A9N9D2M8"/>
<reference evidence="4" key="1">
    <citation type="submission" date="2021-06" db="EMBL/GenBank/DDBJ databases">
        <authorList>
            <person name="Kallberg Y."/>
            <person name="Tangrot J."/>
            <person name="Rosling A."/>
        </authorList>
    </citation>
    <scope>NUCLEOTIDE SEQUENCE</scope>
    <source>
        <strain evidence="4">IA702</strain>
    </source>
</reference>
<feature type="transmembrane region" description="Helical" evidence="2">
    <location>
        <begin position="746"/>
        <end position="768"/>
    </location>
</feature>
<evidence type="ECO:0000256" key="2">
    <source>
        <dbReference type="SAM" id="Phobius"/>
    </source>
</evidence>
<keyword evidence="2" id="KW-0472">Membrane</keyword>
<gene>
    <name evidence="4" type="ORF">POCULU_LOCUS8560</name>
</gene>
<feature type="transmembrane region" description="Helical" evidence="2">
    <location>
        <begin position="721"/>
        <end position="740"/>
    </location>
</feature>
<feature type="compositionally biased region" description="Basic and acidic residues" evidence="1">
    <location>
        <begin position="937"/>
        <end position="947"/>
    </location>
</feature>
<dbReference type="EMBL" id="CAJVPJ010002544">
    <property type="protein sequence ID" value="CAG8623968.1"/>
    <property type="molecule type" value="Genomic_DNA"/>
</dbReference>
<keyword evidence="2" id="KW-1133">Transmembrane helix</keyword>
<evidence type="ECO:0000313" key="4">
    <source>
        <dbReference type="EMBL" id="CAG8623968.1"/>
    </source>
</evidence>
<comment type="caution">
    <text evidence="4">The sequence shown here is derived from an EMBL/GenBank/DDBJ whole genome shotgun (WGS) entry which is preliminary data.</text>
</comment>
<feature type="region of interest" description="Disordered" evidence="1">
    <location>
        <begin position="937"/>
        <end position="976"/>
    </location>
</feature>
<keyword evidence="2" id="KW-0812">Transmembrane</keyword>
<feature type="transmembrane region" description="Helical" evidence="2">
    <location>
        <begin position="894"/>
        <end position="916"/>
    </location>
</feature>
<evidence type="ECO:0000313" key="5">
    <source>
        <dbReference type="Proteomes" id="UP000789572"/>
    </source>
</evidence>
<protein>
    <submittedName>
        <fullName evidence="4">1287_t:CDS:1</fullName>
    </submittedName>
</protein>
<proteinExistence type="predicted"/>
<keyword evidence="3" id="KW-0732">Signal</keyword>
<feature type="transmembrane region" description="Helical" evidence="2">
    <location>
        <begin position="859"/>
        <end position="882"/>
    </location>
</feature>
<accession>A0A9N9D2M8</accession>
<feature type="transmembrane region" description="Helical" evidence="2">
    <location>
        <begin position="777"/>
        <end position="800"/>
    </location>
</feature>